<dbReference type="EMBL" id="OZ026884">
    <property type="protein sequence ID" value="CAL1241241.1"/>
    <property type="molecule type" value="Genomic_DNA"/>
</dbReference>
<dbReference type="Proteomes" id="UP001497493">
    <property type="component" value="Chromosome"/>
</dbReference>
<dbReference type="RefSeq" id="WP_348757771.1">
    <property type="nucleotide sequence ID" value="NZ_OZ026884.1"/>
</dbReference>
<evidence type="ECO:0008006" key="3">
    <source>
        <dbReference type="Google" id="ProtNLM"/>
    </source>
</evidence>
<organism evidence="1 2">
    <name type="scientific">Candidatus Methylocalor cossyra</name>
    <dbReference type="NCBI Taxonomy" id="3108543"/>
    <lineage>
        <taxon>Bacteria</taxon>
        <taxon>Pseudomonadati</taxon>
        <taxon>Pseudomonadota</taxon>
        <taxon>Gammaproteobacteria</taxon>
        <taxon>Methylococcales</taxon>
        <taxon>Methylococcaceae</taxon>
        <taxon>Candidatus Methylocalor</taxon>
    </lineage>
</organism>
<accession>A0ABM9NKS2</accession>
<keyword evidence="2" id="KW-1185">Reference proteome</keyword>
<proteinExistence type="predicted"/>
<gene>
    <name evidence="1" type="ORF">MECH1_V1_2465</name>
</gene>
<evidence type="ECO:0000313" key="1">
    <source>
        <dbReference type="EMBL" id="CAL1241241.1"/>
    </source>
</evidence>
<reference evidence="1 2" key="1">
    <citation type="submission" date="2024-04" db="EMBL/GenBank/DDBJ databases">
        <authorList>
            <person name="Cremers G."/>
        </authorList>
    </citation>
    <scope>NUCLEOTIDE SEQUENCE [LARGE SCALE GENOMIC DNA]</scope>
    <source>
        <strain evidence="1">MeCH1-AG</strain>
    </source>
</reference>
<sequence length="56" mass="5863">MGCVAYELLTGKHPYGKLAADQALELGLQPKPAAASRVSLYLASTRPGNRSGSRCS</sequence>
<name>A0ABM9NKS2_9GAMM</name>
<evidence type="ECO:0000313" key="2">
    <source>
        <dbReference type="Proteomes" id="UP001497493"/>
    </source>
</evidence>
<protein>
    <recommendedName>
        <fullName evidence="3">Protein kinase domain-containing protein</fullName>
    </recommendedName>
</protein>